<reference evidence="1" key="1">
    <citation type="submission" date="2009-10" db="EMBL/GenBank/DDBJ databases">
        <title>Diversity of trophic interactions inside an arsenic-rich microbial ecosystem.</title>
        <authorList>
            <person name="Bertin P.N."/>
            <person name="Heinrich-Salmeron A."/>
            <person name="Pelletier E."/>
            <person name="Goulhen-Chollet F."/>
            <person name="Arsene-Ploetze F."/>
            <person name="Gallien S."/>
            <person name="Calteau A."/>
            <person name="Vallenet D."/>
            <person name="Casiot C."/>
            <person name="Chane-Woon-Ming B."/>
            <person name="Giloteaux L."/>
            <person name="Barakat M."/>
            <person name="Bonnefoy V."/>
            <person name="Bruneel O."/>
            <person name="Chandler M."/>
            <person name="Cleiss J."/>
            <person name="Duran R."/>
            <person name="Elbaz-Poulichet F."/>
            <person name="Fonknechten N."/>
            <person name="Lauga B."/>
            <person name="Mornico D."/>
            <person name="Ortet P."/>
            <person name="Schaeffer C."/>
            <person name="Siguier P."/>
            <person name="Alexander Thil Smith A."/>
            <person name="Van Dorsselaer A."/>
            <person name="Weissenbach J."/>
            <person name="Medigue C."/>
            <person name="Le Paslier D."/>
        </authorList>
    </citation>
    <scope>NUCLEOTIDE SEQUENCE</scope>
</reference>
<dbReference type="InterPro" id="IPR003768">
    <property type="entry name" value="ScpA"/>
</dbReference>
<dbReference type="EMBL" id="CABO01000015">
    <property type="protein sequence ID" value="CBI01202.1"/>
    <property type="molecule type" value="Genomic_DNA"/>
</dbReference>
<dbReference type="PANTHER" id="PTHR33969">
    <property type="entry name" value="SEGREGATION AND CONDENSATION PROTEIN A"/>
    <property type="match status" value="1"/>
</dbReference>
<dbReference type="PANTHER" id="PTHR33969:SF2">
    <property type="entry name" value="SEGREGATION AND CONDENSATION PROTEIN A"/>
    <property type="match status" value="1"/>
</dbReference>
<proteinExistence type="inferred from homology"/>
<name>E6Q1Z2_9ZZZZ</name>
<dbReference type="HAMAP" id="MF_01805">
    <property type="entry name" value="ScpA"/>
    <property type="match status" value="1"/>
</dbReference>
<evidence type="ECO:0000313" key="1">
    <source>
        <dbReference type="EMBL" id="CBI01202.1"/>
    </source>
</evidence>
<dbReference type="Gene3D" id="1.10.10.580">
    <property type="entry name" value="Structural maintenance of chromosome 1. Chain E"/>
    <property type="match status" value="1"/>
</dbReference>
<accession>E6Q1Z2</accession>
<organism evidence="1">
    <name type="scientific">mine drainage metagenome</name>
    <dbReference type="NCBI Taxonomy" id="410659"/>
    <lineage>
        <taxon>unclassified sequences</taxon>
        <taxon>metagenomes</taxon>
        <taxon>ecological metagenomes</taxon>
    </lineage>
</organism>
<dbReference type="InterPro" id="IPR023093">
    <property type="entry name" value="ScpA-like_C"/>
</dbReference>
<dbReference type="Gene3D" id="6.10.250.2410">
    <property type="match status" value="1"/>
</dbReference>
<gene>
    <name evidence="1" type="primary">scpA</name>
    <name evidence="1" type="ORF">CARN4_0555</name>
</gene>
<protein>
    <submittedName>
        <fullName evidence="1">Chromosome condensation and partitioning factor</fullName>
    </submittedName>
</protein>
<sequence>MNQSALAERSDPCLVRLDVFDGPLDLLLGLIKEQQLDIATVSLASVAEQYLAYVRVMESLDVEVAAEYLVIAATLVFLKSRALLPAIPAELAEIGEESPEEVEERLRRRLIAYSKYRELGDALRTRQGEAGAVFYREGGDTTGDFEQRYRIDADRLARAFLAMLRNARPEKRTIVRERISLLAQMDYIVRSLKERGETTFAALCNELGMTREIVIATFLAVLELMRRNRIRIEQPAAFEDIIIALHHGQTTPI</sequence>
<dbReference type="AlphaFoldDB" id="E6Q1Z2"/>
<comment type="caution">
    <text evidence="1">The sequence shown here is derived from an EMBL/GenBank/DDBJ whole genome shotgun (WGS) entry which is preliminary data.</text>
</comment>
<dbReference type="Pfam" id="PF02616">
    <property type="entry name" value="SMC_ScpA"/>
    <property type="match status" value="1"/>
</dbReference>